<evidence type="ECO:0000313" key="3">
    <source>
        <dbReference type="Proteomes" id="UP000294613"/>
    </source>
</evidence>
<evidence type="ECO:0000313" key="2">
    <source>
        <dbReference type="EMBL" id="TCS63729.1"/>
    </source>
</evidence>
<dbReference type="Proteomes" id="UP000702954">
    <property type="component" value="Unassembled WGS sequence"/>
</dbReference>
<dbReference type="EMBL" id="BHEO01000008">
    <property type="protein sequence ID" value="GBU06190.1"/>
    <property type="molecule type" value="Genomic_DNA"/>
</dbReference>
<sequence>MMLPFEQVSDIETMTMEEEQRFEQELSEHFLQEEEKHGICCHKNEQKNSIFAGP</sequence>
<name>A0A4R3JCI5_9FIRM</name>
<comment type="caution">
    <text evidence="2">The sequence shown here is derived from an EMBL/GenBank/DDBJ whole genome shotgun (WGS) entry which is preliminary data.</text>
</comment>
<accession>A0A4R3JCI5</accession>
<organism evidence="2 3">
    <name type="scientific">Faecalimonas umbilicata</name>
    <dbReference type="NCBI Taxonomy" id="1912855"/>
    <lineage>
        <taxon>Bacteria</taxon>
        <taxon>Bacillati</taxon>
        <taxon>Bacillota</taxon>
        <taxon>Clostridia</taxon>
        <taxon>Lachnospirales</taxon>
        <taxon>Lachnospiraceae</taxon>
        <taxon>Faecalimonas</taxon>
    </lineage>
</organism>
<proteinExistence type="predicted"/>
<dbReference type="Proteomes" id="UP000294613">
    <property type="component" value="Unassembled WGS sequence"/>
</dbReference>
<reference evidence="2 3" key="2">
    <citation type="submission" date="2019-03" db="EMBL/GenBank/DDBJ databases">
        <title>Genomic Encyclopedia of Type Strains, Phase IV (KMG-IV): sequencing the most valuable type-strain genomes for metagenomic binning, comparative biology and taxonomic classification.</title>
        <authorList>
            <person name="Goeker M."/>
        </authorList>
    </citation>
    <scope>NUCLEOTIDE SEQUENCE [LARGE SCALE GENOMIC DNA]</scope>
    <source>
        <strain evidence="2 3">DSM 103426</strain>
    </source>
</reference>
<dbReference type="AlphaFoldDB" id="A0A4R3JCI5"/>
<dbReference type="RefSeq" id="WP_008975701.1">
    <property type="nucleotide sequence ID" value="NZ_BHEO01000008.1"/>
</dbReference>
<keyword evidence="4" id="KW-1185">Reference proteome</keyword>
<protein>
    <submittedName>
        <fullName evidence="2">Uncharacterized protein</fullName>
    </submittedName>
</protein>
<dbReference type="EMBL" id="SLZV01000028">
    <property type="protein sequence ID" value="TCS63729.1"/>
    <property type="molecule type" value="Genomic_DNA"/>
</dbReference>
<gene>
    <name evidence="2" type="ORF">EDD74_12842</name>
    <name evidence="1" type="ORF">FAEUMB_27310</name>
</gene>
<reference evidence="1 4" key="1">
    <citation type="journal article" date="2018" name="Int. J. Syst. Evol. Microbiol.">
        <title>Draft Genome Sequence of Faecalimonas umbilicata JCM 30896T, an Acetate-Producing Bacterium Isolated from Human Feces.</title>
        <authorList>
            <person name="Sakamoto M."/>
            <person name="Ikeyama N."/>
            <person name="Yuki M."/>
            <person name="Ohkuma M."/>
        </authorList>
    </citation>
    <scope>NUCLEOTIDE SEQUENCE [LARGE SCALE GENOMIC DNA]</scope>
    <source>
        <strain evidence="1 4">EGH7</strain>
    </source>
</reference>
<evidence type="ECO:0000313" key="4">
    <source>
        <dbReference type="Proteomes" id="UP000702954"/>
    </source>
</evidence>
<evidence type="ECO:0000313" key="1">
    <source>
        <dbReference type="EMBL" id="GBU06190.1"/>
    </source>
</evidence>